<accession>A0A388LYK6</accession>
<gene>
    <name evidence="7" type="ORF">CBR_g45403</name>
</gene>
<evidence type="ECO:0000256" key="4">
    <source>
        <dbReference type="ARBA" id="ARBA00023157"/>
    </source>
</evidence>
<organism evidence="7 8">
    <name type="scientific">Chara braunii</name>
    <name type="common">Braun's stonewort</name>
    <dbReference type="NCBI Taxonomy" id="69332"/>
    <lineage>
        <taxon>Eukaryota</taxon>
        <taxon>Viridiplantae</taxon>
        <taxon>Streptophyta</taxon>
        <taxon>Charophyceae</taxon>
        <taxon>Charales</taxon>
        <taxon>Characeae</taxon>
        <taxon>Chara</taxon>
    </lineage>
</organism>
<evidence type="ECO:0000256" key="2">
    <source>
        <dbReference type="ARBA" id="ARBA00022729"/>
    </source>
</evidence>
<dbReference type="AlphaFoldDB" id="A0A388LYK6"/>
<dbReference type="Proteomes" id="UP000265515">
    <property type="component" value="Unassembled WGS sequence"/>
</dbReference>
<evidence type="ECO:0000256" key="1">
    <source>
        <dbReference type="ARBA" id="ARBA00004240"/>
    </source>
</evidence>
<reference evidence="7 8" key="1">
    <citation type="journal article" date="2018" name="Cell">
        <title>The Chara Genome: Secondary Complexity and Implications for Plant Terrestrialization.</title>
        <authorList>
            <person name="Nishiyama T."/>
            <person name="Sakayama H."/>
            <person name="Vries J.D."/>
            <person name="Buschmann H."/>
            <person name="Saint-Marcoux D."/>
            <person name="Ullrich K.K."/>
            <person name="Haas F.B."/>
            <person name="Vanderstraeten L."/>
            <person name="Becker D."/>
            <person name="Lang D."/>
            <person name="Vosolsobe S."/>
            <person name="Rombauts S."/>
            <person name="Wilhelmsson P.K.I."/>
            <person name="Janitza P."/>
            <person name="Kern R."/>
            <person name="Heyl A."/>
            <person name="Rumpler F."/>
            <person name="Villalobos L.I.A.C."/>
            <person name="Clay J.M."/>
            <person name="Skokan R."/>
            <person name="Toyoda A."/>
            <person name="Suzuki Y."/>
            <person name="Kagoshima H."/>
            <person name="Schijlen E."/>
            <person name="Tajeshwar N."/>
            <person name="Catarino B."/>
            <person name="Hetherington A.J."/>
            <person name="Saltykova A."/>
            <person name="Bonnot C."/>
            <person name="Breuninger H."/>
            <person name="Symeonidi A."/>
            <person name="Radhakrishnan G.V."/>
            <person name="Van Nieuwerburgh F."/>
            <person name="Deforce D."/>
            <person name="Chang C."/>
            <person name="Karol K.G."/>
            <person name="Hedrich R."/>
            <person name="Ulvskov P."/>
            <person name="Glockner G."/>
            <person name="Delwiche C.F."/>
            <person name="Petrasek J."/>
            <person name="Van de Peer Y."/>
            <person name="Friml J."/>
            <person name="Beilby M."/>
            <person name="Dolan L."/>
            <person name="Kohara Y."/>
            <person name="Sugano S."/>
            <person name="Fujiyama A."/>
            <person name="Delaux P.-M."/>
            <person name="Quint M."/>
            <person name="TheiBen G."/>
            <person name="Hagemann M."/>
            <person name="Harholt J."/>
            <person name="Dunand C."/>
            <person name="Zachgo S."/>
            <person name="Langdale J."/>
            <person name="Maumus F."/>
            <person name="Straeten D.V.D."/>
            <person name="Gould S.B."/>
            <person name="Rensing S.A."/>
        </authorList>
    </citation>
    <scope>NUCLEOTIDE SEQUENCE [LARGE SCALE GENOMIC DNA]</scope>
    <source>
        <strain evidence="7 8">S276</strain>
    </source>
</reference>
<keyword evidence="4" id="KW-1015">Disulfide bond</keyword>
<evidence type="ECO:0000313" key="7">
    <source>
        <dbReference type="EMBL" id="GBG87343.1"/>
    </source>
</evidence>
<dbReference type="STRING" id="69332.A0A388LYK6"/>
<dbReference type="OMA" id="TEVRYYC"/>
<dbReference type="Gramene" id="GBG87343">
    <property type="protein sequence ID" value="GBG87343"/>
    <property type="gene ID" value="CBR_g45403"/>
</dbReference>
<dbReference type="OrthoDB" id="448954at2759"/>
<proteinExistence type="predicted"/>
<evidence type="ECO:0000256" key="5">
    <source>
        <dbReference type="SAM" id="MobiDB-lite"/>
    </source>
</evidence>
<dbReference type="InterPro" id="IPR012913">
    <property type="entry name" value="OS9-like_dom"/>
</dbReference>
<dbReference type="PANTHER" id="PTHR15414">
    <property type="entry name" value="OS-9-RELATED"/>
    <property type="match status" value="1"/>
</dbReference>
<dbReference type="GO" id="GO:0030968">
    <property type="term" value="P:endoplasmic reticulum unfolded protein response"/>
    <property type="evidence" value="ECO:0007669"/>
    <property type="project" value="InterPro"/>
</dbReference>
<dbReference type="EMBL" id="BFEA01000608">
    <property type="protein sequence ID" value="GBG87343.1"/>
    <property type="molecule type" value="Genomic_DNA"/>
</dbReference>
<dbReference type="GO" id="GO:0030970">
    <property type="term" value="P:retrograde protein transport, ER to cytosol"/>
    <property type="evidence" value="ECO:0007669"/>
    <property type="project" value="TreeGrafter"/>
</dbReference>
<dbReference type="Gene3D" id="2.70.130.10">
    <property type="entry name" value="Mannose-6-phosphate receptor binding domain"/>
    <property type="match status" value="1"/>
</dbReference>
<evidence type="ECO:0000259" key="6">
    <source>
        <dbReference type="PROSITE" id="PS51914"/>
    </source>
</evidence>
<dbReference type="PROSITE" id="PS51914">
    <property type="entry name" value="MRH"/>
    <property type="match status" value="1"/>
</dbReference>
<dbReference type="PANTHER" id="PTHR15414:SF0">
    <property type="entry name" value="ENDOPLASMIC RETICULUM LECTIN 1"/>
    <property type="match status" value="1"/>
</dbReference>
<dbReference type="Pfam" id="PF07915">
    <property type="entry name" value="PRKCSH"/>
    <property type="match status" value="1"/>
</dbReference>
<protein>
    <recommendedName>
        <fullName evidence="6">MRH domain-containing protein</fullName>
    </recommendedName>
</protein>
<dbReference type="GO" id="GO:0005788">
    <property type="term" value="C:endoplasmic reticulum lumen"/>
    <property type="evidence" value="ECO:0007669"/>
    <property type="project" value="TreeGrafter"/>
</dbReference>
<comment type="subcellular location">
    <subcellularLocation>
        <location evidence="1">Endoplasmic reticulum</location>
    </subcellularLocation>
</comment>
<feature type="domain" description="MRH" evidence="6">
    <location>
        <begin position="158"/>
        <end position="292"/>
    </location>
</feature>
<feature type="compositionally biased region" description="Polar residues" evidence="5">
    <location>
        <begin position="122"/>
        <end position="139"/>
    </location>
</feature>
<dbReference type="SUPFAM" id="SSF50911">
    <property type="entry name" value="Mannose 6-phosphate receptor domain"/>
    <property type="match status" value="1"/>
</dbReference>
<name>A0A388LYK6_CHABU</name>
<comment type="caution">
    <text evidence="7">The sequence shown here is derived from an EMBL/GenBank/DDBJ whole genome shotgun (WGS) entry which is preliminary data.</text>
</comment>
<keyword evidence="8" id="KW-1185">Reference proteome</keyword>
<sequence length="322" mass="36089">MAQASDHFYPTPMSNSWPCLAAATWSFILLSLICFGGADRAEGIFSAKIGKVTFPDQVQDPKFRVRFLSEKSAINRREKLMAAHPDQTIMMTDKKGKKFMCLLPHRTHGDGTGRGAGDFTPGNVTEDNTTPLKPEQSGSDDFRSSAKSAEDLLSALRGQCFHVVIDYWWTYEYCFKKSLRQYHRDNNKIAQEFHLGKYDKEATAALQASSPEAFVQKDLQSHSSESRYHVHMMTNGTPCDLTAKPRQTEVRFFCSDSATGISPAISDSNFAIEEPSTCSYVWTIYSPHLCKNPVFQQKKKPLNTIECFPLGEGNLEQAVARS</sequence>
<keyword evidence="2" id="KW-0732">Signal</keyword>
<dbReference type="InterPro" id="IPR009011">
    <property type="entry name" value="Man6P_isomerase_rcpt-bd_dom_sf"/>
</dbReference>
<evidence type="ECO:0000256" key="3">
    <source>
        <dbReference type="ARBA" id="ARBA00022824"/>
    </source>
</evidence>
<feature type="region of interest" description="Disordered" evidence="5">
    <location>
        <begin position="109"/>
        <end position="144"/>
    </location>
</feature>
<keyword evidence="3" id="KW-0256">Endoplasmic reticulum</keyword>
<evidence type="ECO:0000313" key="8">
    <source>
        <dbReference type="Proteomes" id="UP000265515"/>
    </source>
</evidence>
<dbReference type="InterPro" id="IPR044865">
    <property type="entry name" value="MRH_dom"/>
</dbReference>
<dbReference type="InterPro" id="IPR045149">
    <property type="entry name" value="OS-9-like"/>
</dbReference>